<organism evidence="1 2">
    <name type="scientific">Ganoderma sinense ZZ0214-1</name>
    <dbReference type="NCBI Taxonomy" id="1077348"/>
    <lineage>
        <taxon>Eukaryota</taxon>
        <taxon>Fungi</taxon>
        <taxon>Dikarya</taxon>
        <taxon>Basidiomycota</taxon>
        <taxon>Agaricomycotina</taxon>
        <taxon>Agaricomycetes</taxon>
        <taxon>Polyporales</taxon>
        <taxon>Polyporaceae</taxon>
        <taxon>Ganoderma</taxon>
    </lineage>
</organism>
<protein>
    <submittedName>
        <fullName evidence="1">Uncharacterized protein</fullName>
    </submittedName>
</protein>
<evidence type="ECO:0000313" key="2">
    <source>
        <dbReference type="Proteomes" id="UP000230002"/>
    </source>
</evidence>
<dbReference type="Proteomes" id="UP000230002">
    <property type="component" value="Unassembled WGS sequence"/>
</dbReference>
<dbReference type="OrthoDB" id="10470345at2759"/>
<keyword evidence="2" id="KW-1185">Reference proteome</keyword>
<comment type="caution">
    <text evidence="1">The sequence shown here is derived from an EMBL/GenBank/DDBJ whole genome shotgun (WGS) entry which is preliminary data.</text>
</comment>
<reference evidence="1 2" key="1">
    <citation type="journal article" date="2015" name="Sci. Rep.">
        <title>Chromosome-level genome map provides insights into diverse defense mechanisms in the medicinal fungus Ganoderma sinense.</title>
        <authorList>
            <person name="Zhu Y."/>
            <person name="Xu J."/>
            <person name="Sun C."/>
            <person name="Zhou S."/>
            <person name="Xu H."/>
            <person name="Nelson D.R."/>
            <person name="Qian J."/>
            <person name="Song J."/>
            <person name="Luo H."/>
            <person name="Xiang L."/>
            <person name="Li Y."/>
            <person name="Xu Z."/>
            <person name="Ji A."/>
            <person name="Wang L."/>
            <person name="Lu S."/>
            <person name="Hayward A."/>
            <person name="Sun W."/>
            <person name="Li X."/>
            <person name="Schwartz D.C."/>
            <person name="Wang Y."/>
            <person name="Chen S."/>
        </authorList>
    </citation>
    <scope>NUCLEOTIDE SEQUENCE [LARGE SCALE GENOMIC DNA]</scope>
    <source>
        <strain evidence="1 2">ZZ0214-1</strain>
    </source>
</reference>
<accession>A0A2G8S047</accession>
<gene>
    <name evidence="1" type="ORF">GSI_10066</name>
</gene>
<evidence type="ECO:0000313" key="1">
    <source>
        <dbReference type="EMBL" id="PIL26928.1"/>
    </source>
</evidence>
<proteinExistence type="predicted"/>
<sequence>MALLEGNLKTLRFYEQEARWTNIYIRDDPTPDLTVSPAKIAACLRTGEEVDFQCYLLINRLLWINCHFHFAKDSMRRLLRQGYSFTLFQPRQGMVVLEMKEAAHQAVWIVLGECLRRDACHRGEWSALPYWVRLVLRPYGADPLELITHDCEDDHISFGMNLKVIERTFKYYDSHQFCSVKLSFTPAQGLNDGLELRISEIGSIQPMPEDLLAALPVSLWDRRDVGRLLKDLDLA</sequence>
<dbReference type="EMBL" id="AYKW01000034">
    <property type="protein sequence ID" value="PIL26928.1"/>
    <property type="molecule type" value="Genomic_DNA"/>
</dbReference>
<dbReference type="AlphaFoldDB" id="A0A2G8S047"/>
<name>A0A2G8S047_9APHY</name>